<feature type="domain" description="SCP" evidence="4">
    <location>
        <begin position="38"/>
        <end position="189"/>
    </location>
</feature>
<evidence type="ECO:0000256" key="1">
    <source>
        <dbReference type="ARBA" id="ARBA00003143"/>
    </source>
</evidence>
<dbReference type="InterPro" id="IPR018244">
    <property type="entry name" value="Allrgn_V5/Tpx1_CS"/>
</dbReference>
<organism evidence="5 6">
    <name type="scientific">Cuscuta epithymum</name>
    <dbReference type="NCBI Taxonomy" id="186058"/>
    <lineage>
        <taxon>Eukaryota</taxon>
        <taxon>Viridiplantae</taxon>
        <taxon>Streptophyta</taxon>
        <taxon>Embryophyta</taxon>
        <taxon>Tracheophyta</taxon>
        <taxon>Spermatophyta</taxon>
        <taxon>Magnoliopsida</taxon>
        <taxon>eudicotyledons</taxon>
        <taxon>Gunneridae</taxon>
        <taxon>Pentapetalae</taxon>
        <taxon>asterids</taxon>
        <taxon>lamiids</taxon>
        <taxon>Solanales</taxon>
        <taxon>Convolvulaceae</taxon>
        <taxon>Cuscuteae</taxon>
        <taxon>Cuscuta</taxon>
        <taxon>Cuscuta subgen. Cuscuta</taxon>
    </lineage>
</organism>
<keyword evidence="6" id="KW-1185">Reference proteome</keyword>
<keyword evidence="2" id="KW-0611">Plant defense</keyword>
<dbReference type="PRINTS" id="PR00837">
    <property type="entry name" value="V5TPXLIKE"/>
</dbReference>
<dbReference type="GO" id="GO:0005576">
    <property type="term" value="C:extracellular region"/>
    <property type="evidence" value="ECO:0007669"/>
    <property type="project" value="InterPro"/>
</dbReference>
<dbReference type="InterPro" id="IPR035940">
    <property type="entry name" value="CAP_sf"/>
</dbReference>
<dbReference type="Gene3D" id="3.40.33.10">
    <property type="entry name" value="CAP"/>
    <property type="match status" value="1"/>
</dbReference>
<reference evidence="5" key="1">
    <citation type="submission" date="2022-07" db="EMBL/GenBank/DDBJ databases">
        <authorList>
            <person name="Macas J."/>
            <person name="Novak P."/>
            <person name="Neumann P."/>
        </authorList>
    </citation>
    <scope>NUCLEOTIDE SEQUENCE</scope>
</reference>
<dbReference type="PROSITE" id="PS01010">
    <property type="entry name" value="CRISP_2"/>
    <property type="match status" value="1"/>
</dbReference>
<proteinExistence type="predicted"/>
<evidence type="ECO:0000256" key="3">
    <source>
        <dbReference type="SAM" id="SignalP"/>
    </source>
</evidence>
<protein>
    <recommendedName>
        <fullName evidence="4">SCP domain-containing protein</fullName>
    </recommendedName>
</protein>
<keyword evidence="2" id="KW-0568">Pathogenesis-related protein</keyword>
<feature type="chain" id="PRO_5043359110" description="SCP domain-containing protein" evidence="3">
    <location>
        <begin position="23"/>
        <end position="193"/>
    </location>
</feature>
<evidence type="ECO:0000313" key="5">
    <source>
        <dbReference type="EMBL" id="CAH9116603.1"/>
    </source>
</evidence>
<evidence type="ECO:0000256" key="2">
    <source>
        <dbReference type="ARBA" id="ARBA00023265"/>
    </source>
</evidence>
<dbReference type="InterPro" id="IPR001283">
    <property type="entry name" value="CRISP-related"/>
</dbReference>
<dbReference type="Pfam" id="PF00188">
    <property type="entry name" value="CAP"/>
    <property type="match status" value="1"/>
</dbReference>
<dbReference type="InterPro" id="IPR002413">
    <property type="entry name" value="V5_allergen-like"/>
</dbReference>
<keyword evidence="3" id="KW-0732">Signal</keyword>
<name>A0AAV0E5I9_9ASTE</name>
<evidence type="ECO:0000259" key="4">
    <source>
        <dbReference type="SMART" id="SM00198"/>
    </source>
</evidence>
<dbReference type="PANTHER" id="PTHR10334">
    <property type="entry name" value="CYSTEINE-RICH SECRETORY PROTEIN-RELATED"/>
    <property type="match status" value="1"/>
</dbReference>
<sequence>MSISAGFFALPLFTLVLVVVSGTNVAAGNADAPSSSSEFREHFLKPHNTARYNVNKRFSGGRGPLGKLKWNTTVAAYAEEYARKMSRPGVDCSELVHSGSDIYGENLAWCSGEMSPEEAVKMWVDEKKYYSYNQNACAGGQMCGHYTQVVWQKTRFVGCAKALCNKNKLENTSATFITCNYYPPGNYIGERPY</sequence>
<evidence type="ECO:0000313" key="6">
    <source>
        <dbReference type="Proteomes" id="UP001152523"/>
    </source>
</evidence>
<dbReference type="PROSITE" id="PS01009">
    <property type="entry name" value="CRISP_1"/>
    <property type="match status" value="1"/>
</dbReference>
<dbReference type="EMBL" id="CAMAPF010000282">
    <property type="protein sequence ID" value="CAH9116603.1"/>
    <property type="molecule type" value="Genomic_DNA"/>
</dbReference>
<dbReference type="SMART" id="SM00198">
    <property type="entry name" value="SCP"/>
    <property type="match status" value="1"/>
</dbReference>
<feature type="signal peptide" evidence="3">
    <location>
        <begin position="1"/>
        <end position="22"/>
    </location>
</feature>
<dbReference type="Proteomes" id="UP001152523">
    <property type="component" value="Unassembled WGS sequence"/>
</dbReference>
<dbReference type="AlphaFoldDB" id="A0AAV0E5I9"/>
<gene>
    <name evidence="5" type="ORF">CEPIT_LOCUS21541</name>
</gene>
<accession>A0AAV0E5I9</accession>
<dbReference type="InterPro" id="IPR014044">
    <property type="entry name" value="CAP_dom"/>
</dbReference>
<dbReference type="SUPFAM" id="SSF55797">
    <property type="entry name" value="PR-1-like"/>
    <property type="match status" value="1"/>
</dbReference>
<comment type="function">
    <text evidence="1">Probably involved in the defense reaction of plants against pathogens.</text>
</comment>
<dbReference type="FunFam" id="3.40.33.10:FF:000004">
    <property type="entry name" value="CAP, cysteine-rich secretory protein, antigen 5"/>
    <property type="match status" value="1"/>
</dbReference>
<comment type="caution">
    <text evidence="5">The sequence shown here is derived from an EMBL/GenBank/DDBJ whole genome shotgun (WGS) entry which is preliminary data.</text>
</comment>
<dbReference type="CDD" id="cd05381">
    <property type="entry name" value="CAP_PR-1"/>
    <property type="match status" value="1"/>
</dbReference>
<dbReference type="PRINTS" id="PR00838">
    <property type="entry name" value="V5ALLERGEN"/>
</dbReference>